<dbReference type="EnsemblMetazoa" id="LLOJ006174-RA">
    <property type="protein sequence ID" value="LLOJ006174-PA"/>
    <property type="gene ID" value="LLOJ006174"/>
</dbReference>
<dbReference type="Pfam" id="PF12874">
    <property type="entry name" value="zf-met"/>
    <property type="match status" value="1"/>
</dbReference>
<feature type="binding site" evidence="9">
    <location>
        <position position="59"/>
    </location>
    <ligand>
        <name>Zn(2+)</name>
        <dbReference type="ChEBI" id="CHEBI:29105"/>
    </ligand>
</feature>
<dbReference type="GO" id="GO:0008270">
    <property type="term" value="F:zinc ion binding"/>
    <property type="evidence" value="ECO:0007669"/>
    <property type="project" value="UniProtKB-UniRule"/>
</dbReference>
<dbReference type="EMBL" id="AJWK01019901">
    <property type="status" value="NOT_ANNOTATED_CDS"/>
    <property type="molecule type" value="Genomic_DNA"/>
</dbReference>
<dbReference type="InterPro" id="IPR013087">
    <property type="entry name" value="Znf_C2H2_type"/>
</dbReference>
<keyword evidence="5" id="KW-0805">Transcription regulation</keyword>
<keyword evidence="7" id="KW-0539">Nucleus</keyword>
<dbReference type="SUPFAM" id="SSF57667">
    <property type="entry name" value="beta-beta-alpha zinc fingers"/>
    <property type="match status" value="6"/>
</dbReference>
<evidence type="ECO:0000259" key="10">
    <source>
        <dbReference type="PROSITE" id="PS50157"/>
    </source>
</evidence>
<evidence type="ECO:0000256" key="7">
    <source>
        <dbReference type="ARBA" id="ARBA00023242"/>
    </source>
</evidence>
<feature type="domain" description="C2H2-type" evidence="10">
    <location>
        <begin position="619"/>
        <end position="647"/>
    </location>
</feature>
<dbReference type="InterPro" id="IPR036236">
    <property type="entry name" value="Znf_C2H2_sf"/>
</dbReference>
<protein>
    <submittedName>
        <fullName evidence="12">Putative transcription factor grauzone</fullName>
    </submittedName>
</protein>
<dbReference type="GO" id="GO:0000978">
    <property type="term" value="F:RNA polymerase II cis-regulatory region sequence-specific DNA binding"/>
    <property type="evidence" value="ECO:0007669"/>
    <property type="project" value="TreeGrafter"/>
</dbReference>
<evidence type="ECO:0000256" key="8">
    <source>
        <dbReference type="PROSITE-ProRule" id="PRU00042"/>
    </source>
</evidence>
<dbReference type="SMART" id="SM00355">
    <property type="entry name" value="ZnF_C2H2"/>
    <property type="match status" value="13"/>
</dbReference>
<dbReference type="Pfam" id="PF00096">
    <property type="entry name" value="zf-C2H2"/>
    <property type="match status" value="2"/>
</dbReference>
<evidence type="ECO:0000313" key="12">
    <source>
        <dbReference type="EMBL" id="MBC1177826.1"/>
    </source>
</evidence>
<feature type="domain" description="C2H2-type" evidence="10">
    <location>
        <begin position="534"/>
        <end position="561"/>
    </location>
</feature>
<organism evidence="13 14">
    <name type="scientific">Lutzomyia longipalpis</name>
    <name type="common">Sand fly</name>
    <dbReference type="NCBI Taxonomy" id="7200"/>
    <lineage>
        <taxon>Eukaryota</taxon>
        <taxon>Metazoa</taxon>
        <taxon>Ecdysozoa</taxon>
        <taxon>Arthropoda</taxon>
        <taxon>Hexapoda</taxon>
        <taxon>Insecta</taxon>
        <taxon>Pterygota</taxon>
        <taxon>Neoptera</taxon>
        <taxon>Endopterygota</taxon>
        <taxon>Diptera</taxon>
        <taxon>Nematocera</taxon>
        <taxon>Psychodoidea</taxon>
        <taxon>Psychodidae</taxon>
        <taxon>Lutzomyia</taxon>
        <taxon>Lutzomyia</taxon>
    </lineage>
</organism>
<evidence type="ECO:0000313" key="13">
    <source>
        <dbReference type="EnsemblMetazoa" id="LLOJ006174-PA"/>
    </source>
</evidence>
<dbReference type="Gene3D" id="3.40.1800.20">
    <property type="match status" value="1"/>
</dbReference>
<evidence type="ECO:0000313" key="14">
    <source>
        <dbReference type="Proteomes" id="UP000092461"/>
    </source>
</evidence>
<feature type="domain" description="C2H2-type" evidence="10">
    <location>
        <begin position="676"/>
        <end position="704"/>
    </location>
</feature>
<dbReference type="PROSITE" id="PS50157">
    <property type="entry name" value="ZINC_FINGER_C2H2_2"/>
    <property type="match status" value="9"/>
</dbReference>
<feature type="domain" description="C2H2-type" evidence="10">
    <location>
        <begin position="591"/>
        <end position="618"/>
    </location>
</feature>
<reference evidence="14" key="1">
    <citation type="submission" date="2012-05" db="EMBL/GenBank/DDBJ databases">
        <title>Whole Genome Assembly of Lutzomyia longipalpis.</title>
        <authorList>
            <person name="Richards S."/>
            <person name="Qu C."/>
            <person name="Dillon R."/>
            <person name="Worley K."/>
            <person name="Scherer S."/>
            <person name="Batterton M."/>
            <person name="Taylor A."/>
            <person name="Hawes A."/>
            <person name="Hernandez B."/>
            <person name="Kovar C."/>
            <person name="Mandapat C."/>
            <person name="Pham C."/>
            <person name="Qu C."/>
            <person name="Jing C."/>
            <person name="Bess C."/>
            <person name="Bandaranaike D."/>
            <person name="Ngo D."/>
            <person name="Ongeri F."/>
            <person name="Arias F."/>
            <person name="Lara F."/>
            <person name="Weissenberger G."/>
            <person name="Kamau G."/>
            <person name="Han H."/>
            <person name="Shen H."/>
            <person name="Dinh H."/>
            <person name="Khalil I."/>
            <person name="Jones J."/>
            <person name="Shafer J."/>
            <person name="Jayaseelan J."/>
            <person name="Quiroz J."/>
            <person name="Blankenburg K."/>
            <person name="Nguyen L."/>
            <person name="Jackson L."/>
            <person name="Francisco L."/>
            <person name="Tang L.-Y."/>
            <person name="Pu L.-L."/>
            <person name="Perales L."/>
            <person name="Lorensuhewa L."/>
            <person name="Munidasa M."/>
            <person name="Coyle M."/>
            <person name="Taylor M."/>
            <person name="Puazo M."/>
            <person name="Firestine M."/>
            <person name="Scheel M."/>
            <person name="Javaid M."/>
            <person name="Wang M."/>
            <person name="Li M."/>
            <person name="Tabassum N."/>
            <person name="Saada N."/>
            <person name="Osuji N."/>
            <person name="Aqrawi P."/>
            <person name="Fu Q."/>
            <person name="Thornton R."/>
            <person name="Raj R."/>
            <person name="Goodspeed R."/>
            <person name="Mata R."/>
            <person name="Najjar R."/>
            <person name="Gubbala S."/>
            <person name="Lee S."/>
            <person name="Denson S."/>
            <person name="Patil S."/>
            <person name="Macmil S."/>
            <person name="Qi S."/>
            <person name="Matskevitch T."/>
            <person name="Palculict T."/>
            <person name="Mathew T."/>
            <person name="Vee V."/>
            <person name="Velamala V."/>
            <person name="Korchina V."/>
            <person name="Cai W."/>
            <person name="Liu W."/>
            <person name="Dai W."/>
            <person name="Zou X."/>
            <person name="Zhu Y."/>
            <person name="Zhang Y."/>
            <person name="Wu Y.-Q."/>
            <person name="Xin Y."/>
            <person name="Nazarath L."/>
            <person name="Kovar C."/>
            <person name="Han Y."/>
            <person name="Muzny D."/>
            <person name="Gibbs R."/>
        </authorList>
    </citation>
    <scope>NUCLEOTIDE SEQUENCE [LARGE SCALE GENOMIC DNA]</scope>
    <source>
        <strain evidence="14">Jacobina</strain>
    </source>
</reference>
<feature type="domain" description="C2H2-type" evidence="10">
    <location>
        <begin position="562"/>
        <end position="590"/>
    </location>
</feature>
<dbReference type="Gene3D" id="3.30.160.60">
    <property type="entry name" value="Classic Zinc Finger"/>
    <property type="match status" value="5"/>
</dbReference>
<dbReference type="VEuPathDB" id="VectorBase:LLOJ006174"/>
<feature type="domain" description="C2H2-type" evidence="10">
    <location>
        <begin position="315"/>
        <end position="342"/>
    </location>
</feature>
<evidence type="ECO:0000256" key="5">
    <source>
        <dbReference type="ARBA" id="ARBA00023015"/>
    </source>
</evidence>
<keyword evidence="6" id="KW-0804">Transcription</keyword>
<sequence length="717" mass="84619">MSSNVWINKCRLCLEDKTKFIDVSTSEELAEIVEKMLLGLFQISIVPEENLPQEICFDCWEKAYPMYQFRLQVIENQKLLEQQMAEEAAFYSDFVKEENETIQQEEEILEEAEILEVEEIDEAPDLHENIQEICDEGTMDDLIVEEPWTEVVEEVDQVDYDEETKEISILEESFEKASPEKTKKRQRNSELDRVIAENFPEFEKIACPLGTMTWAEKDDMVRSFVALTCKVCGEEANFDTFEDLLKHHTVKGHPGKPSVVCCNKEFSERKLLYSHLVLHLHPDTYACFVCKKRMKTKDYLKKHLFSHLPYELRPIQCDKCGKKCLGNDQLKAHMQSHESEHIVRQKPKKFRENVWEKVEEEVLVGTTMDETDRELRKFDRDRAIYEHFPGFEFLTNPQNSIAPEERDDLIRQFVVLDCKECPEQPKFNLFEELQAHYEQMGHTSRPFVRCCTKEYFRKERIITHIAIHLNPNAFACPVCHKQSQSKDLLKKHLYTHLPREARPLECAECDKRFCHKAQLRFHMASHVAPEGRKYVCDECGKGFAYQFVLDRHVKAHQRVRDYVCEVCAKAFTGRSNYLDHKMRHHDIPDPVVCPICGNKYRNNISLRSHMALHTDRREHKCETCQKVFTARAGLLAHIRYVHSDRWLYKCHICKKKIRTRVELRDHVARHTGTTTHQCEFCSKAFTSRSYYFSHRKKCHPVEHAKLPKKQKFFVLEN</sequence>
<keyword evidence="2 9" id="KW-0479">Metal-binding</keyword>
<feature type="binding site" evidence="9">
    <location>
        <position position="13"/>
    </location>
    <ligand>
        <name>Zn(2+)</name>
        <dbReference type="ChEBI" id="CHEBI:29105"/>
    </ligand>
</feature>
<dbReference type="InterPro" id="IPR012934">
    <property type="entry name" value="Znf_AD"/>
</dbReference>
<dbReference type="SUPFAM" id="SSF57716">
    <property type="entry name" value="Glucocorticoid receptor-like (DNA-binding domain)"/>
    <property type="match status" value="1"/>
</dbReference>
<dbReference type="GO" id="GO:0005654">
    <property type="term" value="C:nucleoplasm"/>
    <property type="evidence" value="ECO:0007669"/>
    <property type="project" value="TreeGrafter"/>
</dbReference>
<proteinExistence type="predicted"/>
<name>A0A1B0CN90_LUTLO</name>
<evidence type="ECO:0000256" key="9">
    <source>
        <dbReference type="PROSITE-ProRule" id="PRU01263"/>
    </source>
</evidence>
<dbReference type="Proteomes" id="UP000092461">
    <property type="component" value="Unassembled WGS sequence"/>
</dbReference>
<evidence type="ECO:0000256" key="2">
    <source>
        <dbReference type="ARBA" id="ARBA00022723"/>
    </source>
</evidence>
<feature type="binding site" evidence="9">
    <location>
        <position position="10"/>
    </location>
    <ligand>
        <name>Zn(2+)</name>
        <dbReference type="ChEBI" id="CHEBI:29105"/>
    </ligand>
</feature>
<dbReference type="VEuPathDB" id="VectorBase:LLONM1_004072"/>
<reference evidence="13" key="3">
    <citation type="submission" date="2020-05" db="UniProtKB">
        <authorList>
            <consortium name="EnsemblMetazoa"/>
        </authorList>
    </citation>
    <scope>IDENTIFICATION</scope>
    <source>
        <strain evidence="13">Jacobina</strain>
    </source>
</reference>
<evidence type="ECO:0000256" key="4">
    <source>
        <dbReference type="ARBA" id="ARBA00022833"/>
    </source>
</evidence>
<feature type="domain" description="C2H2-type" evidence="10">
    <location>
        <begin position="648"/>
        <end position="675"/>
    </location>
</feature>
<dbReference type="PANTHER" id="PTHR24399:SF23">
    <property type="entry name" value="C2H2-TYPE DOMAIN-CONTAINING PROTEIN"/>
    <property type="match status" value="1"/>
</dbReference>
<evidence type="ECO:0000256" key="1">
    <source>
        <dbReference type="ARBA" id="ARBA00004123"/>
    </source>
</evidence>
<dbReference type="PANTHER" id="PTHR24399">
    <property type="entry name" value="ZINC FINGER AND BTB DOMAIN-CONTAINING"/>
    <property type="match status" value="1"/>
</dbReference>
<dbReference type="EMBL" id="GITU01009123">
    <property type="protein sequence ID" value="MBC1177826.1"/>
    <property type="molecule type" value="Transcribed_RNA"/>
</dbReference>
<dbReference type="PROSITE" id="PS51915">
    <property type="entry name" value="ZAD"/>
    <property type="match status" value="1"/>
</dbReference>
<feature type="domain" description="C2H2-type" evidence="10">
    <location>
        <begin position="474"/>
        <end position="501"/>
    </location>
</feature>
<keyword evidence="8" id="KW-0863">Zinc-finger</keyword>
<evidence type="ECO:0000259" key="11">
    <source>
        <dbReference type="PROSITE" id="PS51915"/>
    </source>
</evidence>
<evidence type="ECO:0000256" key="3">
    <source>
        <dbReference type="ARBA" id="ARBA00022737"/>
    </source>
</evidence>
<dbReference type="SMART" id="SM00868">
    <property type="entry name" value="zf-AD"/>
    <property type="match status" value="1"/>
</dbReference>
<dbReference type="AlphaFoldDB" id="A0A1B0CN90"/>
<feature type="domain" description="C2H2-type" evidence="10">
    <location>
        <begin position="504"/>
        <end position="531"/>
    </location>
</feature>
<dbReference type="Pfam" id="PF07776">
    <property type="entry name" value="zf-AD"/>
    <property type="match status" value="1"/>
</dbReference>
<feature type="domain" description="ZAD" evidence="11">
    <location>
        <begin position="8"/>
        <end position="83"/>
    </location>
</feature>
<feature type="binding site" evidence="9">
    <location>
        <position position="56"/>
    </location>
    <ligand>
        <name>Zn(2+)</name>
        <dbReference type="ChEBI" id="CHEBI:29105"/>
    </ligand>
</feature>
<accession>A0A1B0CN90</accession>
<keyword evidence="14" id="KW-1185">Reference proteome</keyword>
<keyword evidence="3" id="KW-0677">Repeat</keyword>
<keyword evidence="4 9" id="KW-0862">Zinc</keyword>
<dbReference type="PROSITE" id="PS00028">
    <property type="entry name" value="ZINC_FINGER_C2H2_1"/>
    <property type="match status" value="9"/>
</dbReference>
<reference evidence="12" key="2">
    <citation type="journal article" date="2020" name="BMC">
        <title>Leishmania infection induces a limited differential gene expression in the sand fly midgut.</title>
        <authorList>
            <person name="Coutinho-Abreu I.V."/>
            <person name="Serafim T.D."/>
            <person name="Meneses C."/>
            <person name="Kamhawi S."/>
            <person name="Oliveira F."/>
            <person name="Valenzuela J.G."/>
        </authorList>
    </citation>
    <scope>NUCLEOTIDE SEQUENCE</scope>
    <source>
        <strain evidence="12">Jacobina</strain>
        <tissue evidence="12">Midgut</tissue>
    </source>
</reference>
<comment type="subcellular location">
    <subcellularLocation>
        <location evidence="1">Nucleus</location>
    </subcellularLocation>
</comment>
<evidence type="ECO:0000256" key="6">
    <source>
        <dbReference type="ARBA" id="ARBA00023163"/>
    </source>
</evidence>
<dbReference type="GO" id="GO:0001227">
    <property type="term" value="F:DNA-binding transcription repressor activity, RNA polymerase II-specific"/>
    <property type="evidence" value="ECO:0007669"/>
    <property type="project" value="TreeGrafter"/>
</dbReference>